<dbReference type="GO" id="GO:0051301">
    <property type="term" value="P:cell division"/>
    <property type="evidence" value="ECO:0007669"/>
    <property type="project" value="InterPro"/>
</dbReference>
<feature type="region of interest" description="Disordered" evidence="2">
    <location>
        <begin position="289"/>
        <end position="309"/>
    </location>
</feature>
<name>A0A4V1IUM8_9FUNG</name>
<dbReference type="InterPro" id="IPR013218">
    <property type="entry name" value="Dsn1/Mis13"/>
</dbReference>
<dbReference type="Pfam" id="PF08202">
    <property type="entry name" value="MIS13"/>
    <property type="match status" value="1"/>
</dbReference>
<dbReference type="OrthoDB" id="3364649at2759"/>
<feature type="compositionally biased region" description="Basic residues" evidence="2">
    <location>
        <begin position="300"/>
        <end position="309"/>
    </location>
</feature>
<feature type="compositionally biased region" description="Low complexity" evidence="2">
    <location>
        <begin position="51"/>
        <end position="97"/>
    </location>
</feature>
<feature type="compositionally biased region" description="Basic residues" evidence="2">
    <location>
        <begin position="146"/>
        <end position="155"/>
    </location>
</feature>
<reference evidence="4" key="1">
    <citation type="journal article" date="2018" name="Nat. Microbiol.">
        <title>Leveraging single-cell genomics to expand the fungal tree of life.</title>
        <authorList>
            <person name="Ahrendt S.R."/>
            <person name="Quandt C.A."/>
            <person name="Ciobanu D."/>
            <person name="Clum A."/>
            <person name="Salamov A."/>
            <person name="Andreopoulos B."/>
            <person name="Cheng J.F."/>
            <person name="Woyke T."/>
            <person name="Pelin A."/>
            <person name="Henrissat B."/>
            <person name="Reynolds N.K."/>
            <person name="Benny G.L."/>
            <person name="Smith M.E."/>
            <person name="James T.Y."/>
            <person name="Grigoriev I.V."/>
        </authorList>
    </citation>
    <scope>NUCLEOTIDE SEQUENCE [LARGE SCALE GENOMIC DNA]</scope>
    <source>
        <strain evidence="4">ATCC 52028</strain>
    </source>
</reference>
<keyword evidence="4" id="KW-1185">Reference proteome</keyword>
<proteinExistence type="predicted"/>
<dbReference type="PANTHER" id="PTHR14778:SF2">
    <property type="entry name" value="KINETOCHORE-ASSOCIATED PROTEIN DSN1 HOMOLOG"/>
    <property type="match status" value="1"/>
</dbReference>
<evidence type="ECO:0000313" key="3">
    <source>
        <dbReference type="EMBL" id="RKP01109.1"/>
    </source>
</evidence>
<feature type="compositionally biased region" description="Low complexity" evidence="2">
    <location>
        <begin position="491"/>
        <end position="514"/>
    </location>
</feature>
<accession>A0A4V1IUM8</accession>
<organism evidence="3 4">
    <name type="scientific">Caulochytrium protostelioides</name>
    <dbReference type="NCBI Taxonomy" id="1555241"/>
    <lineage>
        <taxon>Eukaryota</taxon>
        <taxon>Fungi</taxon>
        <taxon>Fungi incertae sedis</taxon>
        <taxon>Chytridiomycota</taxon>
        <taxon>Chytridiomycota incertae sedis</taxon>
        <taxon>Chytridiomycetes</taxon>
        <taxon>Caulochytriales</taxon>
        <taxon>Caulochytriaceae</taxon>
        <taxon>Caulochytrium</taxon>
    </lineage>
</organism>
<evidence type="ECO:0000256" key="2">
    <source>
        <dbReference type="SAM" id="MobiDB-lite"/>
    </source>
</evidence>
<dbReference type="STRING" id="1555241.A0A4V1IUM8"/>
<dbReference type="AlphaFoldDB" id="A0A4V1IUM8"/>
<feature type="compositionally biased region" description="Pro residues" evidence="2">
    <location>
        <begin position="28"/>
        <end position="50"/>
    </location>
</feature>
<dbReference type="PANTHER" id="PTHR14778">
    <property type="entry name" value="KINETOCHORE-ASSOCIATED PROTEIN DSN1 HOMOLOG"/>
    <property type="match status" value="1"/>
</dbReference>
<feature type="compositionally biased region" description="Low complexity" evidence="2">
    <location>
        <begin position="707"/>
        <end position="717"/>
    </location>
</feature>
<sequence length="738" mass="75362">MLVRSPVAPAAHAAAAHRDAQPPSSARPSPPSPSPLPSAPRASVPPPPSDEPSSQQPSSQQPPSQQPPLMQTPSQTAPASRLPRPTRATPLAAAVRPGDVAVAPTTPLRSDLRADAKRQTRERTDGRADAAATRTPDGFYEELGFRFRKTKRHRSLPPSDGEADAAPADDPARRSAPFPSDRDVREGPTLPAAVWAREASPASPSAGRTRGDRRAADAGATVPDSAGATAAPEPAAARATTAKTRAAAAPTTATSTTMTTTTTALATSTTTATAATAATAAVVATGASAAAPPAAAPRAGKAKRHLPRAKRRATVAFGHVRDLITVRDDVRVAVVARRTTLGRPAMTSTATSPSLPRLAVASLMAQLPSALALGAAAPRRRSSLGLRGKRTSLTTNGLCPPVHASVAPQHYYKHIDMDQPEPVRMRQLLLWNMQRLALDAATAATGTPPSPSSSVVQAHVAVLQQRLIQMMIDKAIKTSWYSRPKTTTTAVPVAAAESTPPASSSAQAAAATTTAPPPPRVVPHPQNAANAARRALLQRQLQQLHDEAATWEQLLADEVERSEQQAAGLPVLDTAAAAAADAVDADAAAASPGAAGSAAAGAAGRPAEGAGPAPALAPEAAAARRAAEDVVIHLDRLHAATHRLDAFGARVGTVCRALGARLADAYTARQKHVLPAAATKDPFDLLRLFTEVKARRPAALPPPAPAPASAAASDDAAAAPSASAPVASLSTAAPAAMV</sequence>
<keyword evidence="1" id="KW-0175">Coiled coil</keyword>
<feature type="region of interest" description="Disordered" evidence="2">
    <location>
        <begin position="596"/>
        <end position="616"/>
    </location>
</feature>
<feature type="compositionally biased region" description="Low complexity" evidence="2">
    <location>
        <begin position="157"/>
        <end position="179"/>
    </location>
</feature>
<feature type="compositionally biased region" description="Low complexity" evidence="2">
    <location>
        <begin position="289"/>
        <end position="299"/>
    </location>
</feature>
<feature type="compositionally biased region" description="Low complexity" evidence="2">
    <location>
        <begin position="217"/>
        <end position="255"/>
    </location>
</feature>
<dbReference type="EMBL" id="ML014185">
    <property type="protein sequence ID" value="RKP01109.1"/>
    <property type="molecule type" value="Genomic_DNA"/>
</dbReference>
<gene>
    <name evidence="3" type="ORF">CXG81DRAFT_19064</name>
</gene>
<feature type="region of interest" description="Disordered" evidence="2">
    <location>
        <begin position="491"/>
        <end position="529"/>
    </location>
</feature>
<dbReference type="GO" id="GO:0000444">
    <property type="term" value="C:MIS12/MIND type complex"/>
    <property type="evidence" value="ECO:0007669"/>
    <property type="project" value="InterPro"/>
</dbReference>
<evidence type="ECO:0000256" key="1">
    <source>
        <dbReference type="SAM" id="Coils"/>
    </source>
</evidence>
<feature type="compositionally biased region" description="Low complexity" evidence="2">
    <location>
        <begin position="1"/>
        <end position="14"/>
    </location>
</feature>
<evidence type="ECO:0000313" key="4">
    <source>
        <dbReference type="Proteomes" id="UP000274922"/>
    </source>
</evidence>
<feature type="coiled-coil region" evidence="1">
    <location>
        <begin position="534"/>
        <end position="561"/>
    </location>
</feature>
<feature type="compositionally biased region" description="Basic and acidic residues" evidence="2">
    <location>
        <begin position="110"/>
        <end position="128"/>
    </location>
</feature>
<dbReference type="GO" id="GO:0007059">
    <property type="term" value="P:chromosome segregation"/>
    <property type="evidence" value="ECO:0007669"/>
    <property type="project" value="InterPro"/>
</dbReference>
<protein>
    <submittedName>
        <fullName evidence="3">Uncharacterized protein</fullName>
    </submittedName>
</protein>
<feature type="region of interest" description="Disordered" evidence="2">
    <location>
        <begin position="698"/>
        <end position="717"/>
    </location>
</feature>
<dbReference type="Proteomes" id="UP000274922">
    <property type="component" value="Unassembled WGS sequence"/>
</dbReference>
<feature type="region of interest" description="Disordered" evidence="2">
    <location>
        <begin position="1"/>
        <end position="255"/>
    </location>
</feature>